<sequence length="239" mass="26917">MPFFDFLRPKQNHPDQAFIRLMEQLQAVMFPDGKPQIQAEVATLQPRLRGHYTTQAFTGMYLHACARFFLLDDPADEETFRFSVMNRPAGQPAYPLPTSRDAAILYEFLNEKFHRQQYRAQHGDEALIGGALNAVLGINNGTTGEQLPDAYGAFGYDRTNPIPVKGIINSSVYLNRLRTPDGLPVAWQRLGSTHSPVSRHPIDTYRIEDLSGSELTVLYLSPYEQTTSHRAPAGFLMMS</sequence>
<evidence type="ECO:0000313" key="2">
    <source>
        <dbReference type="Proteomes" id="UP001500936"/>
    </source>
</evidence>
<organism evidence="1 2">
    <name type="scientific">Nibrella viscosa</name>
    <dbReference type="NCBI Taxonomy" id="1084524"/>
    <lineage>
        <taxon>Bacteria</taxon>
        <taxon>Pseudomonadati</taxon>
        <taxon>Bacteroidota</taxon>
        <taxon>Cytophagia</taxon>
        <taxon>Cytophagales</taxon>
        <taxon>Spirosomataceae</taxon>
        <taxon>Nibrella</taxon>
    </lineage>
</organism>
<reference evidence="2" key="1">
    <citation type="journal article" date="2019" name="Int. J. Syst. Evol. Microbiol.">
        <title>The Global Catalogue of Microorganisms (GCM) 10K type strain sequencing project: providing services to taxonomists for standard genome sequencing and annotation.</title>
        <authorList>
            <consortium name="The Broad Institute Genomics Platform"/>
            <consortium name="The Broad Institute Genome Sequencing Center for Infectious Disease"/>
            <person name="Wu L."/>
            <person name="Ma J."/>
        </authorList>
    </citation>
    <scope>NUCLEOTIDE SEQUENCE [LARGE SCALE GENOMIC DNA]</scope>
    <source>
        <strain evidence="2">JCM 17925</strain>
    </source>
</reference>
<dbReference type="RefSeq" id="WP_345269119.1">
    <property type="nucleotide sequence ID" value="NZ_BAABHB010000007.1"/>
</dbReference>
<keyword evidence="2" id="KW-1185">Reference proteome</keyword>
<protein>
    <submittedName>
        <fullName evidence="1">Uncharacterized protein</fullName>
    </submittedName>
</protein>
<comment type="caution">
    <text evidence="1">The sequence shown here is derived from an EMBL/GenBank/DDBJ whole genome shotgun (WGS) entry which is preliminary data.</text>
</comment>
<name>A0ABP8KMC9_9BACT</name>
<evidence type="ECO:0000313" key="1">
    <source>
        <dbReference type="EMBL" id="GAA4410237.1"/>
    </source>
</evidence>
<dbReference type="EMBL" id="BAABHB010000007">
    <property type="protein sequence ID" value="GAA4410237.1"/>
    <property type="molecule type" value="Genomic_DNA"/>
</dbReference>
<gene>
    <name evidence="1" type="ORF">GCM10023187_34590</name>
</gene>
<proteinExistence type="predicted"/>
<accession>A0ABP8KMC9</accession>
<dbReference type="Proteomes" id="UP001500936">
    <property type="component" value="Unassembled WGS sequence"/>
</dbReference>